<name>A0A7S8HG54_9BACI</name>
<dbReference type="RefSeq" id="WP_239671772.1">
    <property type="nucleotide sequence ID" value="NZ_CP049742.1"/>
</dbReference>
<dbReference type="EMBL" id="CP049742">
    <property type="protein sequence ID" value="QPC47105.1"/>
    <property type="molecule type" value="Genomic_DNA"/>
</dbReference>
<dbReference type="KEGG" id="mcui:G8O30_09065"/>
<sequence>MAERYLFFNSAPGDIRKYQANDFATYFSTFMTSGIVTTSTLGDLLRVRCEGDDLRTYVCAGSAILGGHFYQNTSDLYLEHAIPEATMDRIDRIVLRLDKRNQSRFIKLFVKQGTAAANPFAPVLQRDEFIYEVSLARILVRANTSTLRTVDLLDERLDELLCGIVQLNMKLPTSQFQEQWDAFMAEVQDDGFATPSYVDNAIVSHSANDVLHITAQERSSWNAKETPFGAQLKVEHDSFKTVKTSKDSNGIYTTIEHRRNSDNTLIRRSVLSGGTSPAYTTRTVTFYGVDGVTLLRTDVYTLTYDSDGELVSEV</sequence>
<evidence type="ECO:0000313" key="2">
    <source>
        <dbReference type="Proteomes" id="UP000593626"/>
    </source>
</evidence>
<protein>
    <submittedName>
        <fullName evidence="1">Uncharacterized protein</fullName>
    </submittedName>
</protein>
<evidence type="ECO:0000313" key="1">
    <source>
        <dbReference type="EMBL" id="QPC47105.1"/>
    </source>
</evidence>
<proteinExistence type="predicted"/>
<keyword evidence="2" id="KW-1185">Reference proteome</keyword>
<accession>A0A7S8HG54</accession>
<dbReference type="AlphaFoldDB" id="A0A7S8HG54"/>
<gene>
    <name evidence="1" type="ORF">G8O30_09065</name>
</gene>
<reference evidence="1 2" key="1">
    <citation type="submission" date="2019-07" db="EMBL/GenBank/DDBJ databases">
        <title>Genome sequence of 2 isolates from Red Sea Mangroves.</title>
        <authorList>
            <person name="Sefrji F."/>
            <person name="Michoud G."/>
            <person name="Merlino G."/>
            <person name="Daffonchio D."/>
        </authorList>
    </citation>
    <scope>NUCLEOTIDE SEQUENCE [LARGE SCALE GENOMIC DNA]</scope>
    <source>
        <strain evidence="1 2">R1DC41</strain>
    </source>
</reference>
<dbReference type="Proteomes" id="UP000593626">
    <property type="component" value="Chromosome"/>
</dbReference>
<organism evidence="1 2">
    <name type="scientific">Mangrovibacillus cuniculi</name>
    <dbReference type="NCBI Taxonomy" id="2593652"/>
    <lineage>
        <taxon>Bacteria</taxon>
        <taxon>Bacillati</taxon>
        <taxon>Bacillota</taxon>
        <taxon>Bacilli</taxon>
        <taxon>Bacillales</taxon>
        <taxon>Bacillaceae</taxon>
        <taxon>Mangrovibacillus</taxon>
    </lineage>
</organism>